<sequence>MAAIPSSQKLNRSFRLAVGCLFFLQGLCFATWASRIPSIQQHLDLSDALLGMVLFALPAGSMIALPLSGWLVTRYGSKRIASIALLLYTSSLVLLGFADSTGFLIGDLLLFGMAGNISNIAINTQAVGVEVRYGRSIMASFHGFWSFAGFTAAGIGTVMIGNGILPLQHFTIIMVVIIAGIAICSRYLLPNETSPGQTPRLFAKPDKTLWKLGIIAFCCMICEGAMFDWSGIYFRKVVMADKNWIGAGYTAFMCTMATGRFLADKLVSRLGFNKTIQLSGLLIATGLSVAILFPYVPTAIIGFFIVGFGVSSVVPLVYSQAGRSTTISPGMALAAVSSIGFFGFLIGPPMIGLVAGLSSLRISFLIIAVIGIIVVLIADNSLYKRIRVKFQRKKQEVYN</sequence>
<protein>
    <submittedName>
        <fullName evidence="7">Fucose permease</fullName>
    </submittedName>
</protein>
<keyword evidence="3 5" id="KW-1133">Transmembrane helix</keyword>
<organism evidence="7 8">
    <name type="scientific">Flavisolibacter ginsengisoli DSM 18119</name>
    <dbReference type="NCBI Taxonomy" id="1121884"/>
    <lineage>
        <taxon>Bacteria</taxon>
        <taxon>Pseudomonadati</taxon>
        <taxon>Bacteroidota</taxon>
        <taxon>Chitinophagia</taxon>
        <taxon>Chitinophagales</taxon>
        <taxon>Chitinophagaceae</taxon>
        <taxon>Flavisolibacter</taxon>
    </lineage>
</organism>
<evidence type="ECO:0000313" key="7">
    <source>
        <dbReference type="EMBL" id="SHE51272.1"/>
    </source>
</evidence>
<feature type="transmembrane region" description="Helical" evidence="5">
    <location>
        <begin position="143"/>
        <end position="164"/>
    </location>
</feature>
<feature type="domain" description="Major facilitator superfamily (MFS) profile" evidence="6">
    <location>
        <begin position="208"/>
        <end position="399"/>
    </location>
</feature>
<gene>
    <name evidence="7" type="ORF">SAMN02745131_00514</name>
</gene>
<dbReference type="InterPro" id="IPR051788">
    <property type="entry name" value="MFS_Transporter"/>
</dbReference>
<dbReference type="Pfam" id="PF07690">
    <property type="entry name" value="MFS_1"/>
    <property type="match status" value="1"/>
</dbReference>
<dbReference type="CDD" id="cd17393">
    <property type="entry name" value="MFS_MosC_like"/>
    <property type="match status" value="1"/>
</dbReference>
<feature type="transmembrane region" description="Helical" evidence="5">
    <location>
        <begin position="209"/>
        <end position="232"/>
    </location>
</feature>
<feature type="transmembrane region" description="Helical" evidence="5">
    <location>
        <begin position="80"/>
        <end position="97"/>
    </location>
</feature>
<proteinExistence type="predicted"/>
<feature type="transmembrane region" description="Helical" evidence="5">
    <location>
        <begin position="170"/>
        <end position="189"/>
    </location>
</feature>
<dbReference type="PANTHER" id="PTHR23514:SF13">
    <property type="entry name" value="INNER MEMBRANE PROTEIN YBJJ"/>
    <property type="match status" value="1"/>
</dbReference>
<dbReference type="RefSeq" id="WP_084079765.1">
    <property type="nucleotide sequence ID" value="NZ_FQUU01000002.1"/>
</dbReference>
<dbReference type="InterPro" id="IPR020846">
    <property type="entry name" value="MFS_dom"/>
</dbReference>
<dbReference type="PROSITE" id="PS50850">
    <property type="entry name" value="MFS"/>
    <property type="match status" value="1"/>
</dbReference>
<evidence type="ECO:0000259" key="6">
    <source>
        <dbReference type="PROSITE" id="PS50850"/>
    </source>
</evidence>
<accession>A0A1M4U3G6</accession>
<reference evidence="7 8" key="1">
    <citation type="submission" date="2016-11" db="EMBL/GenBank/DDBJ databases">
        <authorList>
            <person name="Jaros S."/>
            <person name="Januszkiewicz K."/>
            <person name="Wedrychowicz H."/>
        </authorList>
    </citation>
    <scope>NUCLEOTIDE SEQUENCE [LARGE SCALE GENOMIC DNA]</scope>
    <source>
        <strain evidence="7 8">DSM 18119</strain>
    </source>
</reference>
<evidence type="ECO:0000256" key="1">
    <source>
        <dbReference type="ARBA" id="ARBA00004141"/>
    </source>
</evidence>
<keyword evidence="8" id="KW-1185">Reference proteome</keyword>
<feature type="transmembrane region" description="Helical" evidence="5">
    <location>
        <begin position="244"/>
        <end position="263"/>
    </location>
</feature>
<dbReference type="EMBL" id="FQUU01000002">
    <property type="protein sequence ID" value="SHE51272.1"/>
    <property type="molecule type" value="Genomic_DNA"/>
</dbReference>
<evidence type="ECO:0000256" key="2">
    <source>
        <dbReference type="ARBA" id="ARBA00022692"/>
    </source>
</evidence>
<evidence type="ECO:0000313" key="8">
    <source>
        <dbReference type="Proteomes" id="UP000184048"/>
    </source>
</evidence>
<feature type="transmembrane region" description="Helical" evidence="5">
    <location>
        <begin position="299"/>
        <end position="318"/>
    </location>
</feature>
<feature type="transmembrane region" description="Helical" evidence="5">
    <location>
        <begin position="49"/>
        <end position="73"/>
    </location>
</feature>
<feature type="transmembrane region" description="Helical" evidence="5">
    <location>
        <begin position="330"/>
        <end position="356"/>
    </location>
</feature>
<feature type="transmembrane region" description="Helical" evidence="5">
    <location>
        <begin position="275"/>
        <end position="293"/>
    </location>
</feature>
<evidence type="ECO:0000256" key="4">
    <source>
        <dbReference type="ARBA" id="ARBA00023136"/>
    </source>
</evidence>
<dbReference type="SUPFAM" id="SSF103473">
    <property type="entry name" value="MFS general substrate transporter"/>
    <property type="match status" value="1"/>
</dbReference>
<keyword evidence="4 5" id="KW-0472">Membrane</keyword>
<evidence type="ECO:0000256" key="5">
    <source>
        <dbReference type="SAM" id="Phobius"/>
    </source>
</evidence>
<dbReference type="Proteomes" id="UP000184048">
    <property type="component" value="Unassembled WGS sequence"/>
</dbReference>
<dbReference type="Gene3D" id="1.20.1250.20">
    <property type="entry name" value="MFS general substrate transporter like domains"/>
    <property type="match status" value="2"/>
</dbReference>
<dbReference type="OrthoDB" id="9809599at2"/>
<dbReference type="InterPro" id="IPR036259">
    <property type="entry name" value="MFS_trans_sf"/>
</dbReference>
<feature type="transmembrane region" description="Helical" evidence="5">
    <location>
        <begin position="103"/>
        <end position="122"/>
    </location>
</feature>
<feature type="transmembrane region" description="Helical" evidence="5">
    <location>
        <begin position="362"/>
        <end position="383"/>
    </location>
</feature>
<name>A0A1M4U3G6_9BACT</name>
<comment type="subcellular location">
    <subcellularLocation>
        <location evidence="1">Membrane</location>
        <topology evidence="1">Multi-pass membrane protein</topology>
    </subcellularLocation>
</comment>
<dbReference type="AlphaFoldDB" id="A0A1M4U3G6"/>
<dbReference type="GO" id="GO:0016020">
    <property type="term" value="C:membrane"/>
    <property type="evidence" value="ECO:0007669"/>
    <property type="project" value="UniProtKB-SubCell"/>
</dbReference>
<keyword evidence="2 5" id="KW-0812">Transmembrane</keyword>
<dbReference type="GO" id="GO:0022857">
    <property type="term" value="F:transmembrane transporter activity"/>
    <property type="evidence" value="ECO:0007669"/>
    <property type="project" value="InterPro"/>
</dbReference>
<dbReference type="PANTHER" id="PTHR23514">
    <property type="entry name" value="BYPASS OF STOP CODON PROTEIN 6"/>
    <property type="match status" value="1"/>
</dbReference>
<dbReference type="STRING" id="1121884.SAMN02745131_00514"/>
<dbReference type="InterPro" id="IPR011701">
    <property type="entry name" value="MFS"/>
</dbReference>
<evidence type="ECO:0000256" key="3">
    <source>
        <dbReference type="ARBA" id="ARBA00022989"/>
    </source>
</evidence>